<organism evidence="9">
    <name type="scientific">freshwater metagenome</name>
    <dbReference type="NCBI Taxonomy" id="449393"/>
    <lineage>
        <taxon>unclassified sequences</taxon>
        <taxon>metagenomes</taxon>
        <taxon>ecological metagenomes</taxon>
    </lineage>
</organism>
<dbReference type="EC" id="4.2.1.51" evidence="2"/>
<comment type="pathway">
    <text evidence="1">Amino-acid biosynthesis; L-phenylalanine biosynthesis; phenylpyruvate from prephenate: step 1/1.</text>
</comment>
<keyword evidence="6" id="KW-0456">Lyase</keyword>
<evidence type="ECO:0000256" key="5">
    <source>
        <dbReference type="ARBA" id="ARBA00023222"/>
    </source>
</evidence>
<dbReference type="EMBL" id="CAFBNO010000017">
    <property type="protein sequence ID" value="CAB4953237.1"/>
    <property type="molecule type" value="Genomic_DNA"/>
</dbReference>
<evidence type="ECO:0000259" key="8">
    <source>
        <dbReference type="PROSITE" id="PS51671"/>
    </source>
</evidence>
<keyword evidence="5" id="KW-0584">Phenylalanine biosynthesis</keyword>
<feature type="domain" description="ACT" evidence="8">
    <location>
        <begin position="195"/>
        <end position="270"/>
    </location>
</feature>
<dbReference type="PROSITE" id="PS51671">
    <property type="entry name" value="ACT"/>
    <property type="match status" value="1"/>
</dbReference>
<name>A0A6J7KCH6_9ZZZZ</name>
<proteinExistence type="predicted"/>
<keyword evidence="3" id="KW-0028">Amino-acid biosynthesis</keyword>
<evidence type="ECO:0000313" key="9">
    <source>
        <dbReference type="EMBL" id="CAB4953237.1"/>
    </source>
</evidence>
<dbReference type="PROSITE" id="PS51171">
    <property type="entry name" value="PREPHENATE_DEHYDR_3"/>
    <property type="match status" value="1"/>
</dbReference>
<reference evidence="9" key="1">
    <citation type="submission" date="2020-05" db="EMBL/GenBank/DDBJ databases">
        <authorList>
            <person name="Chiriac C."/>
            <person name="Salcher M."/>
            <person name="Ghai R."/>
            <person name="Kavagutti S V."/>
        </authorList>
    </citation>
    <scope>NUCLEOTIDE SEQUENCE</scope>
</reference>
<sequence length="307" mass="32083">MSKRTCLYLGPAGSFCHQAALLLNDDFELQPAATVAEIVAAVESGNADFGLVPIENSVDGEVTSTVDSIVFNTVDVLVRDEVVVPVEFDVFVKPGVTSITRAISHPVGLAQCQRYIAENSLQVETAASTSAAVASVAQGEATDIGALASPIAGALYGLVPLARAVQDNAGAHTKFYQLGKSIRARQAGREYRTWVTVIPPTNRTGILGDMLAEFSSRGISLSSLSSRPLRADIGAYAFNFTIEGYVQDEQVRAALEAIIALGSRVRVVGSFPEWAGVGVVGAVIGLPGVGAGSKVSFSNQLDVAVEE</sequence>
<dbReference type="InterPro" id="IPR002912">
    <property type="entry name" value="ACT_dom"/>
</dbReference>
<dbReference type="GO" id="GO:0009094">
    <property type="term" value="P:L-phenylalanine biosynthetic process"/>
    <property type="evidence" value="ECO:0007669"/>
    <property type="project" value="UniProtKB-UniPathway"/>
</dbReference>
<gene>
    <name evidence="9" type="ORF">UFOPK3837_00574</name>
</gene>
<evidence type="ECO:0000256" key="4">
    <source>
        <dbReference type="ARBA" id="ARBA00023141"/>
    </source>
</evidence>
<dbReference type="SUPFAM" id="SSF55021">
    <property type="entry name" value="ACT-like"/>
    <property type="match status" value="1"/>
</dbReference>
<evidence type="ECO:0000259" key="7">
    <source>
        <dbReference type="PROSITE" id="PS51171"/>
    </source>
</evidence>
<evidence type="ECO:0000256" key="6">
    <source>
        <dbReference type="ARBA" id="ARBA00023239"/>
    </source>
</evidence>
<keyword evidence="4" id="KW-0057">Aromatic amino acid biosynthesis</keyword>
<feature type="domain" description="Prephenate dehydratase" evidence="7">
    <location>
        <begin position="5"/>
        <end position="180"/>
    </location>
</feature>
<dbReference type="Gene3D" id="3.30.70.260">
    <property type="match status" value="1"/>
</dbReference>
<dbReference type="Pfam" id="PF00800">
    <property type="entry name" value="PDT"/>
    <property type="match status" value="1"/>
</dbReference>
<dbReference type="GO" id="GO:0004664">
    <property type="term" value="F:prephenate dehydratase activity"/>
    <property type="evidence" value="ECO:0007669"/>
    <property type="project" value="UniProtKB-EC"/>
</dbReference>
<dbReference type="InterPro" id="IPR008242">
    <property type="entry name" value="Chor_mutase/pphenate_deHydtase"/>
</dbReference>
<evidence type="ECO:0000256" key="2">
    <source>
        <dbReference type="ARBA" id="ARBA00013147"/>
    </source>
</evidence>
<dbReference type="SUPFAM" id="SSF53850">
    <property type="entry name" value="Periplasmic binding protein-like II"/>
    <property type="match status" value="1"/>
</dbReference>
<evidence type="ECO:0000256" key="3">
    <source>
        <dbReference type="ARBA" id="ARBA00022605"/>
    </source>
</evidence>
<dbReference type="PANTHER" id="PTHR21022">
    <property type="entry name" value="PREPHENATE DEHYDRATASE P PROTEIN"/>
    <property type="match status" value="1"/>
</dbReference>
<protein>
    <recommendedName>
        <fullName evidence="2">prephenate dehydratase</fullName>
        <ecNumber evidence="2">4.2.1.51</ecNumber>
    </recommendedName>
</protein>
<dbReference type="UniPathway" id="UPA00121">
    <property type="reaction ID" value="UER00345"/>
</dbReference>
<dbReference type="PANTHER" id="PTHR21022:SF19">
    <property type="entry name" value="PREPHENATE DEHYDRATASE-RELATED"/>
    <property type="match status" value="1"/>
</dbReference>
<accession>A0A6J7KCH6</accession>
<dbReference type="Gene3D" id="3.40.190.10">
    <property type="entry name" value="Periplasmic binding protein-like II"/>
    <property type="match status" value="2"/>
</dbReference>
<evidence type="ECO:0000256" key="1">
    <source>
        <dbReference type="ARBA" id="ARBA00004741"/>
    </source>
</evidence>
<dbReference type="GO" id="GO:0005737">
    <property type="term" value="C:cytoplasm"/>
    <property type="evidence" value="ECO:0007669"/>
    <property type="project" value="TreeGrafter"/>
</dbReference>
<dbReference type="PIRSF" id="PIRSF001500">
    <property type="entry name" value="Chor_mut_pdt_Ppr"/>
    <property type="match status" value="1"/>
</dbReference>
<dbReference type="InterPro" id="IPR001086">
    <property type="entry name" value="Preph_deHydtase"/>
</dbReference>
<dbReference type="AlphaFoldDB" id="A0A6J7KCH6"/>
<dbReference type="InterPro" id="IPR045865">
    <property type="entry name" value="ACT-like_dom_sf"/>
</dbReference>